<dbReference type="SUPFAM" id="SSF56801">
    <property type="entry name" value="Acetyl-CoA synthetase-like"/>
    <property type="match status" value="1"/>
</dbReference>
<dbReference type="Pfam" id="PF00501">
    <property type="entry name" value="AMP-binding"/>
    <property type="match status" value="1"/>
</dbReference>
<dbReference type="KEGG" id="aum:AURMO_01653"/>
<dbReference type="Proteomes" id="UP000246894">
    <property type="component" value="Chromosome"/>
</dbReference>
<protein>
    <submittedName>
        <fullName evidence="3">2-succinylbenzoate--CoA ligase</fullName>
        <ecNumber evidence="3">6.2.1.26</ecNumber>
    </submittedName>
</protein>
<dbReference type="PANTHER" id="PTHR43201">
    <property type="entry name" value="ACYL-COA SYNTHETASE"/>
    <property type="match status" value="1"/>
</dbReference>
<dbReference type="PROSITE" id="PS00455">
    <property type="entry name" value="AMP_BINDING"/>
    <property type="match status" value="1"/>
</dbReference>
<evidence type="ECO:0000259" key="2">
    <source>
        <dbReference type="Pfam" id="PF13193"/>
    </source>
</evidence>
<sequence length="387" mass="40538">MTAVVLCDAAAPQQVFAALSEALNNNGPAVLVRDARASRMVAAGETPLTEAPDGTALLIQTSGTSGKPKTVALSAAALRASAESAHERLGGPGQWLLALPLTYIAGMSVLVRSIESGTEPVFMPSGPFDARTFLQSVSEMTGARRYTALVPVQLARVLEEAEDNTEALESLRTLDAVLIGGQALEPDLRERAQALGVKIVTTYGSSETSGGCVYDGVPLTGVNVEIAEGSDEILISAPQLASEYVGDEQRTADTFQNRNGEIWYHTGDAGTLENGVLTVLGRLDRVITSGGLKIDLDAVEAVVRGISGCSQALVIHIPDSEWGVRPAVVVPGAEEDAELSAQIYDEIVAELGRVAAPKVVCFIEEIPRLSSGKPDLLTLSSYAASQK</sequence>
<evidence type="ECO:0000313" key="3">
    <source>
        <dbReference type="EMBL" id="AWR22236.1"/>
    </source>
</evidence>
<dbReference type="InterPro" id="IPR042099">
    <property type="entry name" value="ANL_N_sf"/>
</dbReference>
<dbReference type="InterPro" id="IPR000873">
    <property type="entry name" value="AMP-dep_synth/lig_dom"/>
</dbReference>
<dbReference type="GO" id="GO:0031956">
    <property type="term" value="F:medium-chain fatty acid-CoA ligase activity"/>
    <property type="evidence" value="ECO:0007669"/>
    <property type="project" value="TreeGrafter"/>
</dbReference>
<keyword evidence="3" id="KW-0436">Ligase</keyword>
<gene>
    <name evidence="3" type="ORF">AURMO_01653</name>
</gene>
<feature type="domain" description="AMP-binding enzyme C-terminal" evidence="2">
    <location>
        <begin position="299"/>
        <end position="373"/>
    </location>
</feature>
<organism evidence="3 4">
    <name type="scientific">Aurantimicrobium photophilum</name>
    <dbReference type="NCBI Taxonomy" id="1987356"/>
    <lineage>
        <taxon>Bacteria</taxon>
        <taxon>Bacillati</taxon>
        <taxon>Actinomycetota</taxon>
        <taxon>Actinomycetes</taxon>
        <taxon>Micrococcales</taxon>
        <taxon>Microbacteriaceae</taxon>
        <taxon>Aurantimicrobium</taxon>
    </lineage>
</organism>
<proteinExistence type="predicted"/>
<dbReference type="PANTHER" id="PTHR43201:SF32">
    <property type="entry name" value="2-SUCCINYLBENZOATE--COA LIGASE, CHLOROPLASTIC_PEROXISOMAL"/>
    <property type="match status" value="1"/>
</dbReference>
<dbReference type="InterPro" id="IPR020845">
    <property type="entry name" value="AMP-binding_CS"/>
</dbReference>
<dbReference type="InterPro" id="IPR025110">
    <property type="entry name" value="AMP-bd_C"/>
</dbReference>
<accession>A0A2Z3S205</accession>
<evidence type="ECO:0000259" key="1">
    <source>
        <dbReference type="Pfam" id="PF00501"/>
    </source>
</evidence>
<dbReference type="InterPro" id="IPR045851">
    <property type="entry name" value="AMP-bd_C_sf"/>
</dbReference>
<feature type="domain" description="AMP-dependent synthetase/ligase" evidence="1">
    <location>
        <begin position="44"/>
        <end position="221"/>
    </location>
</feature>
<keyword evidence="4" id="KW-1185">Reference proteome</keyword>
<dbReference type="GO" id="GO:0006631">
    <property type="term" value="P:fatty acid metabolic process"/>
    <property type="evidence" value="ECO:0007669"/>
    <property type="project" value="TreeGrafter"/>
</dbReference>
<dbReference type="GO" id="GO:0008756">
    <property type="term" value="F:o-succinylbenzoate-CoA ligase activity"/>
    <property type="evidence" value="ECO:0007669"/>
    <property type="project" value="UniProtKB-EC"/>
</dbReference>
<dbReference type="Gene3D" id="3.30.300.30">
    <property type="match status" value="1"/>
</dbReference>
<reference evidence="3 4" key="1">
    <citation type="submission" date="2017-10" db="EMBL/GenBank/DDBJ databases">
        <title>Genome of an Actinobacterium that displays light-enhanced growth.</title>
        <authorList>
            <person name="Maresca J.A."/>
            <person name="Hempel P."/>
            <person name="Shevchenko O."/>
            <person name="Miller K.J."/>
            <person name="Hahn M.W."/>
        </authorList>
    </citation>
    <scope>NUCLEOTIDE SEQUENCE [LARGE SCALE GENOMIC DNA]</scope>
    <source>
        <strain evidence="3 4">MWH-Mo1</strain>
    </source>
</reference>
<name>A0A2Z3S205_9MICO</name>
<dbReference type="AlphaFoldDB" id="A0A2Z3S205"/>
<dbReference type="EC" id="6.2.1.26" evidence="3"/>
<dbReference type="EMBL" id="CP023994">
    <property type="protein sequence ID" value="AWR22236.1"/>
    <property type="molecule type" value="Genomic_DNA"/>
</dbReference>
<dbReference type="Pfam" id="PF13193">
    <property type="entry name" value="AMP-binding_C"/>
    <property type="match status" value="1"/>
</dbReference>
<dbReference type="RefSeq" id="WP_110234687.1">
    <property type="nucleotide sequence ID" value="NZ_CP023994.1"/>
</dbReference>
<dbReference type="Gene3D" id="3.40.50.12780">
    <property type="entry name" value="N-terminal domain of ligase-like"/>
    <property type="match status" value="1"/>
</dbReference>
<evidence type="ECO:0000313" key="4">
    <source>
        <dbReference type="Proteomes" id="UP000246894"/>
    </source>
</evidence>
<dbReference type="OrthoDB" id="9803968at2"/>